<feature type="active site" description="Proton donor" evidence="7">
    <location>
        <position position="103"/>
    </location>
</feature>
<dbReference type="SUPFAM" id="SSF49899">
    <property type="entry name" value="Concanavalin A-like lectins/glucanases"/>
    <property type="match status" value="1"/>
</dbReference>
<sequence>MARLQVICLSFFVSVIAFHSSCVNGNFTRSMAFYFGAQHSHINGDDLQLVLDPTSGSGIQSKRPFLFGSIEMQIKLVPGNSAGTVTAYYLSSTGDEHDEIDFEFLGNSSRQPYVVHTNVYTRGHGGREQQFYLWFDPTTDYHNYTIHWTNSTIVWYIDNVPIRVYRNHLDKGIPYPNQQGMRVYASIWNADSWATIGGQVKIDWSNAPFTAEFRRFRPRACYWNGPISISQCATSSLDHWWNLPEYDQLSSDKQGQMNSTRSNYMIYDYCKDTQRYNGLMPGECFQPEF</sequence>
<dbReference type="InterPro" id="IPR016455">
    <property type="entry name" value="XTH"/>
</dbReference>
<keyword evidence="3" id="KW-1015">Disulfide bond</keyword>
<keyword evidence="9" id="KW-0961">Cell wall biogenesis/degradation</keyword>
<feature type="signal peptide" evidence="9">
    <location>
        <begin position="1"/>
        <end position="17"/>
    </location>
</feature>
<comment type="similarity">
    <text evidence="6">Belongs to the glycosyl hydrolase 16 family. XTH group 1 subfamily.</text>
</comment>
<dbReference type="InterPro" id="IPR000757">
    <property type="entry name" value="Beta-glucanase-like"/>
</dbReference>
<comment type="caution">
    <text evidence="11">The sequence shown here is derived from an EMBL/GenBank/DDBJ whole genome shotgun (WGS) entry which is preliminary data.</text>
</comment>
<dbReference type="Gene3D" id="2.60.120.200">
    <property type="match status" value="1"/>
</dbReference>
<dbReference type="CDD" id="cd02176">
    <property type="entry name" value="GH16_XET"/>
    <property type="match status" value="1"/>
</dbReference>
<evidence type="ECO:0000256" key="7">
    <source>
        <dbReference type="PIRSR" id="PIRSR005604-1"/>
    </source>
</evidence>
<evidence type="ECO:0000256" key="3">
    <source>
        <dbReference type="ARBA" id="ARBA00023157"/>
    </source>
</evidence>
<feature type="domain" description="GH16" evidence="10">
    <location>
        <begin position="1"/>
        <end position="213"/>
    </location>
</feature>
<dbReference type="InterPro" id="IPR008263">
    <property type="entry name" value="GH16_AS"/>
</dbReference>
<dbReference type="PANTHER" id="PTHR31062">
    <property type="entry name" value="XYLOGLUCAN ENDOTRANSGLUCOSYLASE/HYDROLASE PROTEIN 8-RELATED"/>
    <property type="match status" value="1"/>
</dbReference>
<evidence type="ECO:0000256" key="9">
    <source>
        <dbReference type="RuleBase" id="RU361120"/>
    </source>
</evidence>
<keyword evidence="9" id="KW-0732">Signal</keyword>
<comment type="subcellular location">
    <subcellularLocation>
        <location evidence="9">Secreted</location>
        <location evidence="9">Cell wall</location>
    </subcellularLocation>
    <subcellularLocation>
        <location evidence="9">Secreted</location>
        <location evidence="9">Extracellular space</location>
        <location evidence="9">Apoplast</location>
    </subcellularLocation>
</comment>
<dbReference type="InterPro" id="IPR010713">
    <property type="entry name" value="XET_C"/>
</dbReference>
<dbReference type="PIRSF" id="PIRSF005604">
    <property type="entry name" value="XET"/>
    <property type="match status" value="1"/>
</dbReference>
<keyword evidence="4" id="KW-0325">Glycoprotein</keyword>
<dbReference type="PRINTS" id="PR00737">
    <property type="entry name" value="GLHYDRLASE16"/>
</dbReference>
<keyword evidence="5 9" id="KW-0326">Glycosidase</keyword>
<proteinExistence type="inferred from homology"/>
<feature type="active site" description="Nucleophile" evidence="7">
    <location>
        <position position="99"/>
    </location>
</feature>
<keyword evidence="9" id="KW-0964">Secreted</keyword>
<evidence type="ECO:0000259" key="10">
    <source>
        <dbReference type="PROSITE" id="PS51762"/>
    </source>
</evidence>
<accession>A0AAV3Q7E6</accession>
<comment type="PTM">
    <text evidence="9">Contains at least one intrachain disulfide bond essential for its enzymatic activity.</text>
</comment>
<dbReference type="GO" id="GO:0071555">
    <property type="term" value="P:cell wall organization"/>
    <property type="evidence" value="ECO:0007669"/>
    <property type="project" value="UniProtKB-KW"/>
</dbReference>
<keyword evidence="12" id="KW-1185">Reference proteome</keyword>
<evidence type="ECO:0000313" key="11">
    <source>
        <dbReference type="EMBL" id="GAA0159964.1"/>
    </source>
</evidence>
<dbReference type="GO" id="GO:0010411">
    <property type="term" value="P:xyloglucan metabolic process"/>
    <property type="evidence" value="ECO:0007669"/>
    <property type="project" value="InterPro"/>
</dbReference>
<dbReference type="GO" id="GO:0048046">
    <property type="term" value="C:apoplast"/>
    <property type="evidence" value="ECO:0007669"/>
    <property type="project" value="UniProtKB-SubCell"/>
</dbReference>
<dbReference type="GO" id="GO:0016762">
    <property type="term" value="F:xyloglucan:xyloglucosyl transferase activity"/>
    <property type="evidence" value="ECO:0007669"/>
    <property type="project" value="UniProtKB-EC"/>
</dbReference>
<feature type="glycosylation site" description="N-linked (GlcNAc...) asparagine" evidence="8">
    <location>
        <position position="107"/>
    </location>
</feature>
<evidence type="ECO:0000256" key="6">
    <source>
        <dbReference type="ARBA" id="ARBA00038488"/>
    </source>
</evidence>
<dbReference type="EC" id="2.4.1.207" evidence="9"/>
<name>A0AAV3Q7E6_LITER</name>
<organism evidence="11 12">
    <name type="scientific">Lithospermum erythrorhizon</name>
    <name type="common">Purple gromwell</name>
    <name type="synonym">Lithospermum officinale var. erythrorhizon</name>
    <dbReference type="NCBI Taxonomy" id="34254"/>
    <lineage>
        <taxon>Eukaryota</taxon>
        <taxon>Viridiplantae</taxon>
        <taxon>Streptophyta</taxon>
        <taxon>Embryophyta</taxon>
        <taxon>Tracheophyta</taxon>
        <taxon>Spermatophyta</taxon>
        <taxon>Magnoliopsida</taxon>
        <taxon>eudicotyledons</taxon>
        <taxon>Gunneridae</taxon>
        <taxon>Pentapetalae</taxon>
        <taxon>asterids</taxon>
        <taxon>lamiids</taxon>
        <taxon>Boraginales</taxon>
        <taxon>Boraginaceae</taxon>
        <taxon>Boraginoideae</taxon>
        <taxon>Lithospermeae</taxon>
        <taxon>Lithospermum</taxon>
    </lineage>
</organism>
<evidence type="ECO:0000256" key="8">
    <source>
        <dbReference type="PIRSR" id="PIRSR005604-2"/>
    </source>
</evidence>
<evidence type="ECO:0000256" key="1">
    <source>
        <dbReference type="ARBA" id="ARBA00022679"/>
    </source>
</evidence>
<keyword evidence="1 9" id="KW-0808">Transferase</keyword>
<reference evidence="11 12" key="1">
    <citation type="submission" date="2024-01" db="EMBL/GenBank/DDBJ databases">
        <title>The complete chloroplast genome sequence of Lithospermum erythrorhizon: insights into the phylogenetic relationship among Boraginaceae species and the maternal lineages of purple gromwells.</title>
        <authorList>
            <person name="Okada T."/>
            <person name="Watanabe K."/>
        </authorList>
    </citation>
    <scope>NUCLEOTIDE SEQUENCE [LARGE SCALE GENOMIC DNA]</scope>
</reference>
<keyword evidence="2 9" id="KW-0378">Hydrolase</keyword>
<evidence type="ECO:0000256" key="2">
    <source>
        <dbReference type="ARBA" id="ARBA00022801"/>
    </source>
</evidence>
<evidence type="ECO:0000256" key="5">
    <source>
        <dbReference type="ARBA" id="ARBA00023295"/>
    </source>
</evidence>
<dbReference type="EMBL" id="BAABME010003735">
    <property type="protein sequence ID" value="GAA0159964.1"/>
    <property type="molecule type" value="Genomic_DNA"/>
</dbReference>
<evidence type="ECO:0000256" key="4">
    <source>
        <dbReference type="ARBA" id="ARBA00023180"/>
    </source>
</evidence>
<dbReference type="InterPro" id="IPR044791">
    <property type="entry name" value="Beta-glucanase/XTH"/>
</dbReference>
<comment type="function">
    <text evidence="9">Catalyzes xyloglucan endohydrolysis (XEH) and/or endotransglycosylation (XET). Cleaves and religates xyloglucan polymers, an essential constituent of the primary cell wall, and thereby participates in cell wall construction of growing tissues.</text>
</comment>
<dbReference type="InterPro" id="IPR008264">
    <property type="entry name" value="Beta_glucanase"/>
</dbReference>
<dbReference type="Pfam" id="PF00722">
    <property type="entry name" value="Glyco_hydro_16"/>
    <property type="match status" value="1"/>
</dbReference>
<dbReference type="AlphaFoldDB" id="A0AAV3Q7E6"/>
<keyword evidence="9" id="KW-0052">Apoplast</keyword>
<dbReference type="InterPro" id="IPR013320">
    <property type="entry name" value="ConA-like_dom_sf"/>
</dbReference>
<dbReference type="FunFam" id="2.60.120.200:FF:000025">
    <property type="entry name" value="Xyloglucan endotransglucosylase/hydrolase"/>
    <property type="match status" value="1"/>
</dbReference>
<evidence type="ECO:0000313" key="12">
    <source>
        <dbReference type="Proteomes" id="UP001454036"/>
    </source>
</evidence>
<dbReference type="Proteomes" id="UP001454036">
    <property type="component" value="Unassembled WGS sequence"/>
</dbReference>
<feature type="chain" id="PRO_5043102698" description="Xyloglucan endotransglucosylase/hydrolase" evidence="9">
    <location>
        <begin position="18"/>
        <end position="289"/>
    </location>
</feature>
<dbReference type="GO" id="GO:0004553">
    <property type="term" value="F:hydrolase activity, hydrolyzing O-glycosyl compounds"/>
    <property type="evidence" value="ECO:0007669"/>
    <property type="project" value="InterPro"/>
</dbReference>
<dbReference type="Pfam" id="PF06955">
    <property type="entry name" value="XET_C"/>
    <property type="match status" value="1"/>
</dbReference>
<gene>
    <name evidence="11" type="ORF">LIER_16626</name>
</gene>
<protein>
    <recommendedName>
        <fullName evidence="9">Xyloglucan endotransglucosylase/hydrolase</fullName>
        <ecNumber evidence="9">2.4.1.207</ecNumber>
    </recommendedName>
</protein>
<dbReference type="PROSITE" id="PS01034">
    <property type="entry name" value="GH16_1"/>
    <property type="match status" value="1"/>
</dbReference>
<dbReference type="GO" id="GO:0042546">
    <property type="term" value="P:cell wall biogenesis"/>
    <property type="evidence" value="ECO:0007669"/>
    <property type="project" value="InterPro"/>
</dbReference>
<keyword evidence="9" id="KW-0134">Cell wall</keyword>
<dbReference type="PROSITE" id="PS51762">
    <property type="entry name" value="GH16_2"/>
    <property type="match status" value="1"/>
</dbReference>